<sequence>MKTHDEEELKQLEQEFSYNWRLIIEKWDDMDDIKETAKKQSGNTISRMSFINTVKRFLADQSWCKTLAMKRSG</sequence>
<dbReference type="Proteomes" id="UP000319716">
    <property type="component" value="Unassembled WGS sequence"/>
</dbReference>
<reference evidence="1 2" key="1">
    <citation type="submission" date="2017-11" db="EMBL/GenBank/DDBJ databases">
        <title>Draft Genome Sequence of Sporolactobacillus inulinus NBRC 111894 Isolated from Koso, a Japanese Sugar-Vegetable Fermented Beverage.</title>
        <authorList>
            <person name="Chiou T.Y."/>
            <person name="Oshima K."/>
            <person name="Suda W."/>
            <person name="Hattori M."/>
            <person name="Takahashi T."/>
        </authorList>
    </citation>
    <scope>NUCLEOTIDE SEQUENCE [LARGE SCALE GENOMIC DNA]</scope>
    <source>
        <strain evidence="1 2">NBRC111894</strain>
    </source>
</reference>
<evidence type="ECO:0000313" key="1">
    <source>
        <dbReference type="EMBL" id="GAY76189.1"/>
    </source>
</evidence>
<evidence type="ECO:0000313" key="2">
    <source>
        <dbReference type="Proteomes" id="UP000319716"/>
    </source>
</evidence>
<name>A0A4Y1ZAX7_9BACL</name>
<gene>
    <name evidence="1" type="ORF">NBRC111894_1743</name>
</gene>
<accession>A0A4Y1ZAX7</accession>
<dbReference type="EMBL" id="BEXB01000011">
    <property type="protein sequence ID" value="GAY76189.1"/>
    <property type="molecule type" value="Genomic_DNA"/>
</dbReference>
<comment type="caution">
    <text evidence="1">The sequence shown here is derived from an EMBL/GenBank/DDBJ whole genome shotgun (WGS) entry which is preliminary data.</text>
</comment>
<dbReference type="InterPro" id="IPR045707">
    <property type="entry name" value="DUF6063"/>
</dbReference>
<proteinExistence type="predicted"/>
<organism evidence="1 2">
    <name type="scientific">Sporolactobacillus inulinus</name>
    <dbReference type="NCBI Taxonomy" id="2078"/>
    <lineage>
        <taxon>Bacteria</taxon>
        <taxon>Bacillati</taxon>
        <taxon>Bacillota</taxon>
        <taxon>Bacilli</taxon>
        <taxon>Bacillales</taxon>
        <taxon>Sporolactobacillaceae</taxon>
        <taxon>Sporolactobacillus</taxon>
    </lineage>
</organism>
<dbReference type="Pfam" id="PF19539">
    <property type="entry name" value="DUF6063"/>
    <property type="match status" value="1"/>
</dbReference>
<dbReference type="AlphaFoldDB" id="A0A4Y1ZAX7"/>
<protein>
    <submittedName>
        <fullName evidence="1">Uncharacterized protein</fullName>
    </submittedName>
</protein>